<dbReference type="AlphaFoldDB" id="A0A6A7BDR3"/>
<dbReference type="OrthoDB" id="5337308at2759"/>
<evidence type="ECO:0000256" key="1">
    <source>
        <dbReference type="SAM" id="SignalP"/>
    </source>
</evidence>
<accession>A0A6A7BDR3</accession>
<organism evidence="2 3">
    <name type="scientific">Plenodomus tracheiphilus IPT5</name>
    <dbReference type="NCBI Taxonomy" id="1408161"/>
    <lineage>
        <taxon>Eukaryota</taxon>
        <taxon>Fungi</taxon>
        <taxon>Dikarya</taxon>
        <taxon>Ascomycota</taxon>
        <taxon>Pezizomycotina</taxon>
        <taxon>Dothideomycetes</taxon>
        <taxon>Pleosporomycetidae</taxon>
        <taxon>Pleosporales</taxon>
        <taxon>Pleosporineae</taxon>
        <taxon>Leptosphaeriaceae</taxon>
        <taxon>Plenodomus</taxon>
    </lineage>
</organism>
<feature type="signal peptide" evidence="1">
    <location>
        <begin position="1"/>
        <end position="20"/>
    </location>
</feature>
<evidence type="ECO:0000313" key="2">
    <source>
        <dbReference type="EMBL" id="KAF2853641.1"/>
    </source>
</evidence>
<sequence>MVATAILAMLHLVYTKLTVARDSTCKVNINTDINTSLLSQDLSELSLLLESPNPLRKYVDKGGFLRCLLDATDAAAGRAWNPFARTLASARSPWTGTLENKLRKWYWKSSLYDQEEHCYFGSASGIGVALESLGLNKYPKVRGGHNTCYAIEHYDEDECDSEGEVPPEEQYYKEEGKSYRVCIVTAIATPRMRAMSELMTEKATGGYDRFGVNTIGGVIVAKNLESPFVAAESLWKNTPKLHELPEFRHGSDILLAYWLRDNPTPRQLRYYFANNIMNEDTLSLLYSILKSRGH</sequence>
<keyword evidence="3" id="KW-1185">Reference proteome</keyword>
<protein>
    <submittedName>
        <fullName evidence="2">Uncharacterized protein</fullName>
    </submittedName>
</protein>
<proteinExistence type="predicted"/>
<evidence type="ECO:0000313" key="3">
    <source>
        <dbReference type="Proteomes" id="UP000799423"/>
    </source>
</evidence>
<dbReference type="Proteomes" id="UP000799423">
    <property type="component" value="Unassembled WGS sequence"/>
</dbReference>
<dbReference type="EMBL" id="MU006295">
    <property type="protein sequence ID" value="KAF2853641.1"/>
    <property type="molecule type" value="Genomic_DNA"/>
</dbReference>
<feature type="chain" id="PRO_5025453473" evidence="1">
    <location>
        <begin position="21"/>
        <end position="294"/>
    </location>
</feature>
<name>A0A6A7BDR3_9PLEO</name>
<gene>
    <name evidence="2" type="ORF">T440DRAFT_515753</name>
</gene>
<reference evidence="2" key="1">
    <citation type="submission" date="2020-01" db="EMBL/GenBank/DDBJ databases">
        <authorList>
            <consortium name="DOE Joint Genome Institute"/>
            <person name="Haridas S."/>
            <person name="Albert R."/>
            <person name="Binder M."/>
            <person name="Bloem J."/>
            <person name="Labutti K."/>
            <person name="Salamov A."/>
            <person name="Andreopoulos B."/>
            <person name="Baker S.E."/>
            <person name="Barry K."/>
            <person name="Bills G."/>
            <person name="Bluhm B.H."/>
            <person name="Cannon C."/>
            <person name="Castanera R."/>
            <person name="Culley D.E."/>
            <person name="Daum C."/>
            <person name="Ezra D."/>
            <person name="Gonzalez J.B."/>
            <person name="Henrissat B."/>
            <person name="Kuo A."/>
            <person name="Liang C."/>
            <person name="Lipzen A."/>
            <person name="Lutzoni F."/>
            <person name="Magnuson J."/>
            <person name="Mondo S."/>
            <person name="Nolan M."/>
            <person name="Ohm R."/>
            <person name="Pangilinan J."/>
            <person name="Park H.-J."/>
            <person name="Ramirez L."/>
            <person name="Alfaro M."/>
            <person name="Sun H."/>
            <person name="Tritt A."/>
            <person name="Yoshinaga Y."/>
            <person name="Zwiers L.-H."/>
            <person name="Turgeon B.G."/>
            <person name="Goodwin S.B."/>
            <person name="Spatafora J.W."/>
            <person name="Crous P.W."/>
            <person name="Grigoriev I.V."/>
        </authorList>
    </citation>
    <scope>NUCLEOTIDE SEQUENCE</scope>
    <source>
        <strain evidence="2">IPT5</strain>
    </source>
</reference>
<keyword evidence="1" id="KW-0732">Signal</keyword>